<sequence>MTGAALVEGDAYTPYELITQVEGDALVMMASDFVAFALATPELRIFARRFLRSLGVQVSYTALANAKFEIRQRLARWLVMVHDRVPGRSFQLTHDYLAIMLGVRRSSVTDALHLLEGETLIRSTRMSIEIRDRQGLITVAGEAYGAPEVEYERLMALPLATGSPAFPSVRIAAAN</sequence>
<protein>
    <recommendedName>
        <fullName evidence="1">HTH crp-type domain-containing protein</fullName>
    </recommendedName>
</protein>
<accession>A0A7X0D2P4</accession>
<proteinExistence type="predicted"/>
<evidence type="ECO:0000259" key="1">
    <source>
        <dbReference type="Pfam" id="PF13545"/>
    </source>
</evidence>
<name>A0A7X0D2P4_9HYPH</name>
<gene>
    <name evidence="2" type="ORF">HNQ72_005565</name>
</gene>
<dbReference type="EMBL" id="JACHEG010000010">
    <property type="protein sequence ID" value="MBB6165717.1"/>
    <property type="molecule type" value="Genomic_DNA"/>
</dbReference>
<keyword evidence="3" id="KW-1185">Reference proteome</keyword>
<dbReference type="Pfam" id="PF13545">
    <property type="entry name" value="HTH_Crp_2"/>
    <property type="match status" value="1"/>
</dbReference>
<dbReference type="Proteomes" id="UP000547879">
    <property type="component" value="Unassembled WGS sequence"/>
</dbReference>
<feature type="domain" description="HTH crp-type" evidence="1">
    <location>
        <begin position="72"/>
        <end position="136"/>
    </location>
</feature>
<comment type="caution">
    <text evidence="2">The sequence shown here is derived from an EMBL/GenBank/DDBJ whole genome shotgun (WGS) entry which is preliminary data.</text>
</comment>
<dbReference type="InterPro" id="IPR036390">
    <property type="entry name" value="WH_DNA-bd_sf"/>
</dbReference>
<dbReference type="GO" id="GO:0006355">
    <property type="term" value="P:regulation of DNA-templated transcription"/>
    <property type="evidence" value="ECO:0007669"/>
    <property type="project" value="InterPro"/>
</dbReference>
<reference evidence="2 3" key="1">
    <citation type="submission" date="2020-08" db="EMBL/GenBank/DDBJ databases">
        <title>Genomic Encyclopedia of Type Strains, Phase IV (KMG-IV): sequencing the most valuable type-strain genomes for metagenomic binning, comparative biology and taxonomic classification.</title>
        <authorList>
            <person name="Goeker M."/>
        </authorList>
    </citation>
    <scope>NUCLEOTIDE SEQUENCE [LARGE SCALE GENOMIC DNA]</scope>
    <source>
        <strain evidence="2 3">DSM 100734</strain>
    </source>
</reference>
<dbReference type="SUPFAM" id="SSF46785">
    <property type="entry name" value="Winged helix' DNA-binding domain"/>
    <property type="match status" value="1"/>
</dbReference>
<organism evidence="2 3">
    <name type="scientific">Rhizobium wenxiniae</name>
    <dbReference type="NCBI Taxonomy" id="1737357"/>
    <lineage>
        <taxon>Bacteria</taxon>
        <taxon>Pseudomonadati</taxon>
        <taxon>Pseudomonadota</taxon>
        <taxon>Alphaproteobacteria</taxon>
        <taxon>Hyphomicrobiales</taxon>
        <taxon>Rhizobiaceae</taxon>
        <taxon>Rhizobium/Agrobacterium group</taxon>
        <taxon>Rhizobium</taxon>
    </lineage>
</organism>
<evidence type="ECO:0000313" key="3">
    <source>
        <dbReference type="Proteomes" id="UP000547879"/>
    </source>
</evidence>
<dbReference type="Gene3D" id="1.10.10.10">
    <property type="entry name" value="Winged helix-like DNA-binding domain superfamily/Winged helix DNA-binding domain"/>
    <property type="match status" value="1"/>
</dbReference>
<dbReference type="RefSeq" id="WP_244654567.1">
    <property type="nucleotide sequence ID" value="NZ_BMHW01000011.1"/>
</dbReference>
<dbReference type="AlphaFoldDB" id="A0A7X0D2P4"/>
<evidence type="ECO:0000313" key="2">
    <source>
        <dbReference type="EMBL" id="MBB6165717.1"/>
    </source>
</evidence>
<dbReference type="InterPro" id="IPR012318">
    <property type="entry name" value="HTH_CRP"/>
</dbReference>
<dbReference type="GO" id="GO:0003677">
    <property type="term" value="F:DNA binding"/>
    <property type="evidence" value="ECO:0007669"/>
    <property type="project" value="InterPro"/>
</dbReference>
<dbReference type="InterPro" id="IPR036388">
    <property type="entry name" value="WH-like_DNA-bd_sf"/>
</dbReference>